<comment type="caution">
    <text evidence="1">The sequence shown here is derived from an EMBL/GenBank/DDBJ whole genome shotgun (WGS) entry which is preliminary data.</text>
</comment>
<accession>A0A2T5JC64</accession>
<gene>
    <name evidence="1" type="ORF">C8P68_102164</name>
</gene>
<dbReference type="OrthoDB" id="9801697at2"/>
<name>A0A2T5JC64_9SPHI</name>
<evidence type="ECO:0000313" key="2">
    <source>
        <dbReference type="Proteomes" id="UP000244168"/>
    </source>
</evidence>
<dbReference type="InterPro" id="IPR011004">
    <property type="entry name" value="Trimer_LpxA-like_sf"/>
</dbReference>
<dbReference type="AlphaFoldDB" id="A0A2T5JC64"/>
<evidence type="ECO:0008006" key="3">
    <source>
        <dbReference type="Google" id="ProtNLM"/>
    </source>
</evidence>
<dbReference type="EMBL" id="QAOQ01000002">
    <property type="protein sequence ID" value="PTQ99348.1"/>
    <property type="molecule type" value="Genomic_DNA"/>
</dbReference>
<protein>
    <recommendedName>
        <fullName evidence="3">Acetyltransferase-like isoleucine patch superfamily enzyme</fullName>
    </recommendedName>
</protein>
<dbReference type="SUPFAM" id="SSF51161">
    <property type="entry name" value="Trimeric LpxA-like enzymes"/>
    <property type="match status" value="1"/>
</dbReference>
<dbReference type="Proteomes" id="UP000244168">
    <property type="component" value="Unassembled WGS sequence"/>
</dbReference>
<evidence type="ECO:0000313" key="1">
    <source>
        <dbReference type="EMBL" id="PTQ99348.1"/>
    </source>
</evidence>
<keyword evidence="2" id="KW-1185">Reference proteome</keyword>
<dbReference type="Gene3D" id="2.160.10.10">
    <property type="entry name" value="Hexapeptide repeat proteins"/>
    <property type="match status" value="1"/>
</dbReference>
<reference evidence="1 2" key="1">
    <citation type="submission" date="2018-04" db="EMBL/GenBank/DDBJ databases">
        <title>Genomic Encyclopedia of Archaeal and Bacterial Type Strains, Phase II (KMG-II): from individual species to whole genera.</title>
        <authorList>
            <person name="Goeker M."/>
        </authorList>
    </citation>
    <scope>NUCLEOTIDE SEQUENCE [LARGE SCALE GENOMIC DNA]</scope>
    <source>
        <strain evidence="1 2">DSM 26809</strain>
    </source>
</reference>
<sequence>MILKLFTVLLPWPLRRRALQRWFGYEIHPTARIGLAWIFPAKLVMAEGARIGHLNVAVNLDLVDMGAKASMARGNWITGFPTHTSSKHFAHQTDRRSALIIGECAAVTKYHHIDCTSTITIGRFSTVAGYRSQFLTHSINVVDNRQDSAPIIIGEYTFVGTNVVMLGGAQLPARSVLGAKSMLNKAYTDEWMLYGGVPAKPLQPIPADAKYFTRTDGFVY</sequence>
<proteinExistence type="predicted"/>
<organism evidence="1 2">
    <name type="scientific">Mucilaginibacter yixingensis</name>
    <dbReference type="NCBI Taxonomy" id="1295612"/>
    <lineage>
        <taxon>Bacteria</taxon>
        <taxon>Pseudomonadati</taxon>
        <taxon>Bacteroidota</taxon>
        <taxon>Sphingobacteriia</taxon>
        <taxon>Sphingobacteriales</taxon>
        <taxon>Sphingobacteriaceae</taxon>
        <taxon>Mucilaginibacter</taxon>
    </lineage>
</organism>
<dbReference type="RefSeq" id="WP_107827283.1">
    <property type="nucleotide sequence ID" value="NZ_CP160205.1"/>
</dbReference>